<protein>
    <recommendedName>
        <fullName evidence="1">Beta-lactamase-related domain-containing protein</fullName>
    </recommendedName>
</protein>
<feature type="domain" description="Beta-lactamase-related" evidence="1">
    <location>
        <begin position="10"/>
        <end position="271"/>
    </location>
</feature>
<dbReference type="SUPFAM" id="SSF56601">
    <property type="entry name" value="beta-lactamase/transpeptidase-like"/>
    <property type="match status" value="1"/>
</dbReference>
<dbReference type="Proteomes" id="UP000000752">
    <property type="component" value="Chromosome"/>
</dbReference>
<sequence>MITMEFVELESFIVEKMSEKKVPGISISIIKDGEVIYAKGFGYRNVEAKLPSTPETIYGIGSITKSFTALAIMKLAEEGALSLEDPVEKYVNIKLRPFGKPVTIHHLLTHSSGIPSLGYAEAFIEGMIGEDRWLPVASPDQIIAFAKDMEKWAVAKPGERFFYLNTGYVLLGKIISKVSGVPYEEYVRKKILEPLGMKRSYFSKEEVEKDKDVAMGYIVDKEGKLIPQGFPYGITSDGGLLSNVLDLAKYLKMYMERDEKVVSKESIEAMEKPYIKVPWELFGGESYGY</sequence>
<keyword evidence="3" id="KW-1185">Reference proteome</keyword>
<dbReference type="KEGG" id="pho:PH0142"/>
<dbReference type="Pfam" id="PF00144">
    <property type="entry name" value="Beta-lactamase"/>
    <property type="match status" value="1"/>
</dbReference>
<dbReference type="PANTHER" id="PTHR46825:SF9">
    <property type="entry name" value="BETA-LACTAMASE-RELATED DOMAIN-CONTAINING PROTEIN"/>
    <property type="match status" value="1"/>
</dbReference>
<evidence type="ECO:0000259" key="1">
    <source>
        <dbReference type="Pfam" id="PF00144"/>
    </source>
</evidence>
<accession>O57889</accession>
<organism evidence="2 3">
    <name type="scientific">Pyrococcus horikoshii (strain ATCC 700860 / DSM 12428 / JCM 9974 / NBRC 100139 / OT-3)</name>
    <dbReference type="NCBI Taxonomy" id="70601"/>
    <lineage>
        <taxon>Archaea</taxon>
        <taxon>Methanobacteriati</taxon>
        <taxon>Methanobacteriota</taxon>
        <taxon>Thermococci</taxon>
        <taxon>Thermococcales</taxon>
        <taxon>Thermococcaceae</taxon>
        <taxon>Pyrococcus</taxon>
    </lineage>
</organism>
<dbReference type="STRING" id="70601.gene:9377050"/>
<dbReference type="Gene3D" id="3.40.710.10">
    <property type="entry name" value="DD-peptidase/beta-lactamase superfamily"/>
    <property type="match status" value="1"/>
</dbReference>
<gene>
    <name evidence="2" type="ordered locus">PH0142</name>
</gene>
<dbReference type="eggNOG" id="arCOG00771">
    <property type="taxonomic scope" value="Archaea"/>
</dbReference>
<dbReference type="InterPro" id="IPR001466">
    <property type="entry name" value="Beta-lactam-related"/>
</dbReference>
<reference evidence="2 3" key="1">
    <citation type="journal article" date="1998" name="DNA Res.">
        <title>Complete sequence and gene organization of the genome of a hyper-thermophilic archaebacterium, Pyrococcus horikoshii OT3.</title>
        <authorList>
            <person name="Kawarabayasi Y."/>
            <person name="Sawada M."/>
            <person name="Horikawa H."/>
            <person name="Haikawa Y."/>
            <person name="Hino Y."/>
            <person name="Yamamoto S."/>
            <person name="Sekine M."/>
            <person name="Baba S."/>
            <person name="Kosugi H."/>
            <person name="Hosoyama A."/>
            <person name="Nagai Y."/>
            <person name="Sakai M."/>
            <person name="Ogura K."/>
            <person name="Otuka R."/>
            <person name="Nakazawa H."/>
            <person name="Takamiya M."/>
            <person name="Ohfuku Y."/>
            <person name="Funahashi T."/>
            <person name="Tanaka T."/>
            <person name="Kudoh Y."/>
            <person name="Yamazaki J."/>
            <person name="Kushida N."/>
            <person name="Oguchi A."/>
            <person name="Aoki K."/>
            <person name="Nakamura Y."/>
            <person name="Robb T.F."/>
            <person name="Horikoshi K."/>
            <person name="Masuchi Y."/>
            <person name="Shizuya H."/>
            <person name="Kikuchi H."/>
        </authorList>
    </citation>
    <scope>NUCLEOTIDE SEQUENCE [LARGE SCALE GENOMIC DNA]</scope>
    <source>
        <strain evidence="3">ATCC 700860 / DSM 12428 / JCM 9974 / NBRC 100139 / OT-3</strain>
    </source>
</reference>
<dbReference type="InterPro" id="IPR050491">
    <property type="entry name" value="AmpC-like"/>
</dbReference>
<evidence type="ECO:0000313" key="2">
    <source>
        <dbReference type="EMBL" id="BAA29211.1"/>
    </source>
</evidence>
<dbReference type="PANTHER" id="PTHR46825">
    <property type="entry name" value="D-ALANYL-D-ALANINE-CARBOXYPEPTIDASE/ENDOPEPTIDASE AMPH"/>
    <property type="match status" value="1"/>
</dbReference>
<dbReference type="EMBL" id="BA000001">
    <property type="protein sequence ID" value="BAA29211.1"/>
    <property type="molecule type" value="Genomic_DNA"/>
</dbReference>
<evidence type="ECO:0000313" key="3">
    <source>
        <dbReference type="Proteomes" id="UP000000752"/>
    </source>
</evidence>
<dbReference type="MEROPS" id="S12.008"/>
<proteinExistence type="predicted"/>
<dbReference type="AlphaFoldDB" id="O57889"/>
<dbReference type="PIR" id="D71235">
    <property type="entry name" value="D71235"/>
</dbReference>
<dbReference type="EnsemblBacteria" id="BAA29211">
    <property type="protein sequence ID" value="BAA29211"/>
    <property type="gene ID" value="BAA29211"/>
</dbReference>
<dbReference type="InterPro" id="IPR012338">
    <property type="entry name" value="Beta-lactam/transpept-like"/>
</dbReference>
<name>O57889_PYRHO</name>